<dbReference type="PANTHER" id="PTHR30600">
    <property type="entry name" value="CYTOCHROME C PEROXIDASE-RELATED"/>
    <property type="match status" value="1"/>
</dbReference>
<evidence type="ECO:0000259" key="5">
    <source>
        <dbReference type="PROSITE" id="PS51007"/>
    </source>
</evidence>
<dbReference type="PROSITE" id="PS51007">
    <property type="entry name" value="CYTC"/>
    <property type="match status" value="1"/>
</dbReference>
<keyword evidence="3 4" id="KW-0408">Iron</keyword>
<proteinExistence type="predicted"/>
<organism evidence="6 7">
    <name type="scientific">Pannonibacter tanglangensis</name>
    <dbReference type="NCBI Taxonomy" id="2750084"/>
    <lineage>
        <taxon>Bacteria</taxon>
        <taxon>Pseudomonadati</taxon>
        <taxon>Pseudomonadota</taxon>
        <taxon>Alphaproteobacteria</taxon>
        <taxon>Hyphomicrobiales</taxon>
        <taxon>Stappiaceae</taxon>
        <taxon>Pannonibacter</taxon>
    </lineage>
</organism>
<name>A0ABW9ZKF6_9HYPH</name>
<evidence type="ECO:0000256" key="1">
    <source>
        <dbReference type="ARBA" id="ARBA00022617"/>
    </source>
</evidence>
<accession>A0ABW9ZKF6</accession>
<dbReference type="Gene3D" id="1.10.760.10">
    <property type="entry name" value="Cytochrome c-like domain"/>
    <property type="match status" value="1"/>
</dbReference>
<gene>
    <name evidence="6" type="ORF">GWI71_17025</name>
</gene>
<keyword evidence="1 4" id="KW-0349">Heme</keyword>
<sequence>MNGVGTLTRRVRARLRPAAARGGLSRAAAGFGPLLAVAPALGLGLALGLCAPAQAQSWSERNLDRPLSFDSLRETLKAEADKGQSADLEALIAEGQRLFEARFITEEGAGRPMATQAIVPTRRKRPSEVAFNRLPGPDASACSGCHNQPVTGGAGDFVANVFVSEGFESADFDTTDPQFSNERGTNILHGSGLIELLAREMTVDLQGQRRAALAAARKSGQPVTVDLTTKDVGFGKLTAHPDGTLDVTGLDGVDADLVLRPFSQKGVFASLRQFTVNALNVHHGIQATERFGQDWTGSADFDMDGVADEIDAGHVSALVAFQATLPAPGRRTGLPADWAEAAADGEKAFADIGCASCHRPSLPLESLSFADPSPVENAGTLRPGDVSDPLVLNMAALPWVQALPRDERGRVLVPLFGDLKRHRISDARIDRLGNELQAQRFVARDVFITAELWGVGNTAPYGHRGDITTLGEVILAHGGSAASARDAYAALPDERQQSIIAFLRTLEVPK</sequence>
<dbReference type="EMBL" id="JAABLP010000004">
    <property type="protein sequence ID" value="NBN65397.1"/>
    <property type="molecule type" value="Genomic_DNA"/>
</dbReference>
<dbReference type="SUPFAM" id="SSF46626">
    <property type="entry name" value="Cytochrome c"/>
    <property type="match status" value="1"/>
</dbReference>
<dbReference type="InterPro" id="IPR009056">
    <property type="entry name" value="Cyt_c-like_dom"/>
</dbReference>
<keyword evidence="2 4" id="KW-0479">Metal-binding</keyword>
<evidence type="ECO:0000256" key="4">
    <source>
        <dbReference type="PROSITE-ProRule" id="PRU00433"/>
    </source>
</evidence>
<dbReference type="InterPro" id="IPR036909">
    <property type="entry name" value="Cyt_c-like_dom_sf"/>
</dbReference>
<keyword evidence="7" id="KW-1185">Reference proteome</keyword>
<evidence type="ECO:0000256" key="3">
    <source>
        <dbReference type="ARBA" id="ARBA00023004"/>
    </source>
</evidence>
<reference evidence="6 7" key="1">
    <citation type="submission" date="2020-01" db="EMBL/GenBank/DDBJ databases">
        <authorList>
            <person name="Peng S.Y."/>
            <person name="Li J."/>
            <person name="Wang M."/>
            <person name="Wang L."/>
            <person name="Wang C.Q."/>
            <person name="Wang J.R."/>
        </authorList>
    </citation>
    <scope>NUCLEOTIDE SEQUENCE [LARGE SCALE GENOMIC DNA]</scope>
    <source>
        <strain evidence="6 7">XCT-34</strain>
    </source>
</reference>
<evidence type="ECO:0000256" key="2">
    <source>
        <dbReference type="ARBA" id="ARBA00022723"/>
    </source>
</evidence>
<dbReference type="InterPro" id="IPR051395">
    <property type="entry name" value="Cytochrome_c_Peroxidase/MauG"/>
</dbReference>
<evidence type="ECO:0000313" key="6">
    <source>
        <dbReference type="EMBL" id="NBN65397.1"/>
    </source>
</evidence>
<dbReference type="PANTHER" id="PTHR30600:SF4">
    <property type="entry name" value="CYTOCHROME C DOMAIN-CONTAINING PROTEIN"/>
    <property type="match status" value="1"/>
</dbReference>
<evidence type="ECO:0000313" key="7">
    <source>
        <dbReference type="Proteomes" id="UP000541347"/>
    </source>
</evidence>
<dbReference type="RefSeq" id="WP_161677376.1">
    <property type="nucleotide sequence ID" value="NZ_JAABLP010000004.1"/>
</dbReference>
<dbReference type="Proteomes" id="UP000541347">
    <property type="component" value="Unassembled WGS sequence"/>
</dbReference>
<protein>
    <recommendedName>
        <fullName evidence="5">Cytochrome c domain-containing protein</fullName>
    </recommendedName>
</protein>
<comment type="caution">
    <text evidence="6">The sequence shown here is derived from an EMBL/GenBank/DDBJ whole genome shotgun (WGS) entry which is preliminary data.</text>
</comment>
<dbReference type="Pfam" id="PF06537">
    <property type="entry name" value="DHOR"/>
    <property type="match status" value="1"/>
</dbReference>
<dbReference type="InterPro" id="IPR010538">
    <property type="entry name" value="DHOR"/>
</dbReference>
<feature type="domain" description="Cytochrome c" evidence="5">
    <location>
        <begin position="340"/>
        <end position="507"/>
    </location>
</feature>